<evidence type="ECO:0000313" key="2">
    <source>
        <dbReference type="Proteomes" id="UP001189429"/>
    </source>
</evidence>
<name>A0ABN9WWX0_9DINO</name>
<dbReference type="Proteomes" id="UP001189429">
    <property type="component" value="Unassembled WGS sequence"/>
</dbReference>
<dbReference type="Gene3D" id="3.50.50.60">
    <property type="entry name" value="FAD/NAD(P)-binding domain"/>
    <property type="match status" value="1"/>
</dbReference>
<dbReference type="PROSITE" id="PS51257">
    <property type="entry name" value="PROKAR_LIPOPROTEIN"/>
    <property type="match status" value="1"/>
</dbReference>
<dbReference type="EMBL" id="CAUYUJ010019460">
    <property type="protein sequence ID" value="CAK0891337.1"/>
    <property type="molecule type" value="Genomic_DNA"/>
</dbReference>
<reference evidence="1" key="1">
    <citation type="submission" date="2023-10" db="EMBL/GenBank/DDBJ databases">
        <authorList>
            <person name="Chen Y."/>
            <person name="Shah S."/>
            <person name="Dougan E. K."/>
            <person name="Thang M."/>
            <person name="Chan C."/>
        </authorList>
    </citation>
    <scope>NUCLEOTIDE SEQUENCE [LARGE SCALE GENOMIC DNA]</scope>
</reference>
<dbReference type="InterPro" id="IPR036188">
    <property type="entry name" value="FAD/NAD-bd_sf"/>
</dbReference>
<sequence length="141" mass="14847">MQRAGALPPRSVCVIGGGPAGLGCCAALRGSGVRVTLIQESRGMGGKLCTKFAGPGEDDPTLHFDMGVQLLRPRGALAEALGGEGVAPWPEDPRGAWWSSESALAVPPWRGGCPRAGSWWACRPCRPWGTACWPRAARRSR</sequence>
<evidence type="ECO:0008006" key="3">
    <source>
        <dbReference type="Google" id="ProtNLM"/>
    </source>
</evidence>
<organism evidence="1 2">
    <name type="scientific">Prorocentrum cordatum</name>
    <dbReference type="NCBI Taxonomy" id="2364126"/>
    <lineage>
        <taxon>Eukaryota</taxon>
        <taxon>Sar</taxon>
        <taxon>Alveolata</taxon>
        <taxon>Dinophyceae</taxon>
        <taxon>Prorocentrales</taxon>
        <taxon>Prorocentraceae</taxon>
        <taxon>Prorocentrum</taxon>
    </lineage>
</organism>
<comment type="caution">
    <text evidence="1">The sequence shown here is derived from an EMBL/GenBank/DDBJ whole genome shotgun (WGS) entry which is preliminary data.</text>
</comment>
<accession>A0ABN9WWX0</accession>
<proteinExistence type="predicted"/>
<dbReference type="SUPFAM" id="SSF51905">
    <property type="entry name" value="FAD/NAD(P)-binding domain"/>
    <property type="match status" value="1"/>
</dbReference>
<dbReference type="Pfam" id="PF13450">
    <property type="entry name" value="NAD_binding_8"/>
    <property type="match status" value="1"/>
</dbReference>
<protein>
    <recommendedName>
        <fullName evidence="3">Amine oxidase</fullName>
    </recommendedName>
</protein>
<gene>
    <name evidence="1" type="ORF">PCOR1329_LOCUS71315</name>
</gene>
<dbReference type="Gene3D" id="3.90.660.10">
    <property type="match status" value="1"/>
</dbReference>
<keyword evidence="2" id="KW-1185">Reference proteome</keyword>
<evidence type="ECO:0000313" key="1">
    <source>
        <dbReference type="EMBL" id="CAK0891337.1"/>
    </source>
</evidence>